<feature type="region of interest" description="Disordered" evidence="1">
    <location>
        <begin position="1"/>
        <end position="133"/>
    </location>
</feature>
<feature type="compositionally biased region" description="Basic and acidic residues" evidence="1">
    <location>
        <begin position="79"/>
        <end position="92"/>
    </location>
</feature>
<dbReference type="AlphaFoldDB" id="A0A6J4LLH5"/>
<evidence type="ECO:0000313" key="2">
    <source>
        <dbReference type="EMBL" id="CAA9334924.1"/>
    </source>
</evidence>
<feature type="non-terminal residue" evidence="2">
    <location>
        <position position="1"/>
    </location>
</feature>
<organism evidence="2">
    <name type="scientific">uncultured Gemmatimonadota bacterium</name>
    <dbReference type="NCBI Taxonomy" id="203437"/>
    <lineage>
        <taxon>Bacteria</taxon>
        <taxon>Pseudomonadati</taxon>
        <taxon>Gemmatimonadota</taxon>
        <taxon>environmental samples</taxon>
    </lineage>
</organism>
<name>A0A6J4LLH5_9BACT</name>
<feature type="compositionally biased region" description="Low complexity" evidence="1">
    <location>
        <begin position="530"/>
        <end position="539"/>
    </location>
</feature>
<feature type="region of interest" description="Disordered" evidence="1">
    <location>
        <begin position="218"/>
        <end position="285"/>
    </location>
</feature>
<feature type="compositionally biased region" description="Basic and acidic residues" evidence="1">
    <location>
        <begin position="413"/>
        <end position="425"/>
    </location>
</feature>
<feature type="region of interest" description="Disordered" evidence="1">
    <location>
        <begin position="325"/>
        <end position="539"/>
    </location>
</feature>
<evidence type="ECO:0000256" key="1">
    <source>
        <dbReference type="SAM" id="MobiDB-lite"/>
    </source>
</evidence>
<accession>A0A6J4LLH5</accession>
<dbReference type="EMBL" id="CADCTV010000495">
    <property type="protein sequence ID" value="CAA9334924.1"/>
    <property type="molecule type" value="Genomic_DNA"/>
</dbReference>
<proteinExistence type="predicted"/>
<feature type="region of interest" description="Disordered" evidence="1">
    <location>
        <begin position="296"/>
        <end position="315"/>
    </location>
</feature>
<feature type="non-terminal residue" evidence="2">
    <location>
        <position position="539"/>
    </location>
</feature>
<gene>
    <name evidence="2" type="ORF">AVDCRST_MAG89-2330</name>
</gene>
<feature type="compositionally biased region" description="Basic and acidic residues" evidence="1">
    <location>
        <begin position="515"/>
        <end position="525"/>
    </location>
</feature>
<reference evidence="2" key="1">
    <citation type="submission" date="2020-02" db="EMBL/GenBank/DDBJ databases">
        <authorList>
            <person name="Meier V. D."/>
        </authorList>
    </citation>
    <scope>NUCLEOTIDE SEQUENCE</scope>
    <source>
        <strain evidence="2">AVDCRST_MAG89</strain>
    </source>
</reference>
<protein>
    <submittedName>
        <fullName evidence="2">Beta-lactamase class C-like and penicillin binding proteins (PBPs) superfamily</fullName>
    </submittedName>
</protein>
<feature type="compositionally biased region" description="Basic residues" evidence="1">
    <location>
        <begin position="225"/>
        <end position="234"/>
    </location>
</feature>
<sequence length="539" mass="56570">DLASPVPGRPGPGPRPRHGVRPSGARGLPLRPVRRAERARVRRRRGGERPDGAGPRLRHGQPGARRAQSAGDGVRGRVRVKEVPSRDRRAARSEGQAVAGRRRAPARARGAGLRADDHPAPPAEPHQRAARLGRGAGDRRLAAGNTHLLARARAGHRLAPAVAQLCSRHRVLVQQHGIQPAGRGRGAGVGRILRRVQPPRDLRAAGDDADGVARRLHAGGEAPRHRVPAARHRVSPADALRERARKRRPADHGGRPAGVEPCPGHRPLSGPAGRDGAAGGAGGRAPDRVCAGAARGAVPRGAGGEPQRGDGRLSRLPDALSAAGRFHRAPVQPGRRQSRSAGAADGRRVRGPPHARSRRRAHRRAGAWAGAGGRGRVRQPPHGRAAACEDGRRHAAMGPHADGPALADAVPAGERRGLRAGGDGKRRARVVAAPARRGRRHGDLRCRTAGVAHGGGAGRVRRRVPQRRGRDGGEGGGGGWKAGDSASPRYHDRADAGVPGRVRGRGRRAGAVHPPRRERAGDEHRRRPRAGPALRPGAV</sequence>
<feature type="compositionally biased region" description="Basic residues" evidence="1">
    <location>
        <begin position="502"/>
        <end position="514"/>
    </location>
</feature>
<feature type="compositionally biased region" description="Basic residues" evidence="1">
    <location>
        <begin position="349"/>
        <end position="365"/>
    </location>
</feature>